<feature type="region of interest" description="Disordered" evidence="1">
    <location>
        <begin position="170"/>
        <end position="215"/>
    </location>
</feature>
<comment type="caution">
    <text evidence="2">The sequence shown here is derived from an EMBL/GenBank/DDBJ whole genome shotgun (WGS) entry which is preliminary data.</text>
</comment>
<protein>
    <submittedName>
        <fullName evidence="2">Uncharacterized protein</fullName>
    </submittedName>
</protein>
<sequence>MGSVYVDEIEKKILQTKEHIFISSYMLKYEKLCCDYWRNKCAEFERAQIQVFEKETEALHMKDPKVFSKSMEKDCQKTMEEIRKFRTYVNNINILIKVFGKTEDVNTLLVNEEIAKTVLSKVDLLKDEVQKLLSGMLLEAVINSKESAEVGFNVTIPTITEGTCQINSDDKHDKAEKADHPAIHDCKTRTDFDEGTSQINSDDEHDQAEKADHPSAIHDCKTRTEFDVIKENDVAVSFNRDIEIIDINTEQVKNTIVTRGVTSGISYQNKLMYVVIGHRTIDVMKITGEIFRSIHCPFQSLHIGLSTDTDSLFLTDPFNSTVYCCDLYGSVRWKFSNVKMPMPTGVTTDDNGNVYIVCNKSNNVVVVSPDGKTS</sequence>
<dbReference type="SUPFAM" id="SSF63825">
    <property type="entry name" value="YWTD domain"/>
    <property type="match status" value="1"/>
</dbReference>
<evidence type="ECO:0000256" key="1">
    <source>
        <dbReference type="SAM" id="MobiDB-lite"/>
    </source>
</evidence>
<name>A0A8S3T1G0_MYTED</name>
<organism evidence="2 3">
    <name type="scientific">Mytilus edulis</name>
    <name type="common">Blue mussel</name>
    <dbReference type="NCBI Taxonomy" id="6550"/>
    <lineage>
        <taxon>Eukaryota</taxon>
        <taxon>Metazoa</taxon>
        <taxon>Spiralia</taxon>
        <taxon>Lophotrochozoa</taxon>
        <taxon>Mollusca</taxon>
        <taxon>Bivalvia</taxon>
        <taxon>Autobranchia</taxon>
        <taxon>Pteriomorphia</taxon>
        <taxon>Mytilida</taxon>
        <taxon>Mytiloidea</taxon>
        <taxon>Mytilidae</taxon>
        <taxon>Mytilinae</taxon>
        <taxon>Mytilus</taxon>
    </lineage>
</organism>
<dbReference type="Gene3D" id="2.120.10.30">
    <property type="entry name" value="TolB, C-terminal domain"/>
    <property type="match status" value="1"/>
</dbReference>
<keyword evidence="3" id="KW-1185">Reference proteome</keyword>
<reference evidence="2" key="1">
    <citation type="submission" date="2021-03" db="EMBL/GenBank/DDBJ databases">
        <authorList>
            <person name="Bekaert M."/>
        </authorList>
    </citation>
    <scope>NUCLEOTIDE SEQUENCE</scope>
</reference>
<evidence type="ECO:0000313" key="3">
    <source>
        <dbReference type="Proteomes" id="UP000683360"/>
    </source>
</evidence>
<dbReference type="InterPro" id="IPR011042">
    <property type="entry name" value="6-blade_b-propeller_TolB-like"/>
</dbReference>
<gene>
    <name evidence="2" type="ORF">MEDL_38312</name>
</gene>
<feature type="compositionally biased region" description="Basic and acidic residues" evidence="1">
    <location>
        <begin position="170"/>
        <end position="192"/>
    </location>
</feature>
<dbReference type="OrthoDB" id="6103839at2759"/>
<proteinExistence type="predicted"/>
<accession>A0A8S3T1G0</accession>
<dbReference type="EMBL" id="CAJPWZ010001839">
    <property type="protein sequence ID" value="CAG2225164.1"/>
    <property type="molecule type" value="Genomic_DNA"/>
</dbReference>
<dbReference type="Proteomes" id="UP000683360">
    <property type="component" value="Unassembled WGS sequence"/>
</dbReference>
<dbReference type="AlphaFoldDB" id="A0A8S3T1G0"/>
<evidence type="ECO:0000313" key="2">
    <source>
        <dbReference type="EMBL" id="CAG2225164.1"/>
    </source>
</evidence>